<evidence type="ECO:0000256" key="1">
    <source>
        <dbReference type="SAM" id="MobiDB-lite"/>
    </source>
</evidence>
<sequence length="162" mass="17681">MKLGVLSSEGPSHCKVEEKYPTKVPVPGTAPRLFLTKLHCVLVAAPWTAACTRWASRATCPQVRAEEGCCWWAPSQLLFSGFAVHPTQVGSASEHSCRENVHDNKVVGSRLPWKRSEFPMPRKDNGALGSRSPAAPWERVISPDANESNLPVRPADRSGRGV</sequence>
<dbReference type="Proteomes" id="UP001066276">
    <property type="component" value="Chromosome 5"/>
</dbReference>
<reference evidence="2" key="1">
    <citation type="journal article" date="2022" name="bioRxiv">
        <title>Sequencing and chromosome-scale assembly of the giantPleurodeles waltlgenome.</title>
        <authorList>
            <person name="Brown T."/>
            <person name="Elewa A."/>
            <person name="Iarovenko S."/>
            <person name="Subramanian E."/>
            <person name="Araus A.J."/>
            <person name="Petzold A."/>
            <person name="Susuki M."/>
            <person name="Suzuki K.-i.T."/>
            <person name="Hayashi T."/>
            <person name="Toyoda A."/>
            <person name="Oliveira C."/>
            <person name="Osipova E."/>
            <person name="Leigh N.D."/>
            <person name="Simon A."/>
            <person name="Yun M.H."/>
        </authorList>
    </citation>
    <scope>NUCLEOTIDE SEQUENCE</scope>
    <source>
        <strain evidence="2">20211129_DDA</strain>
        <tissue evidence="2">Liver</tissue>
    </source>
</reference>
<name>A0AAV7RG90_PLEWA</name>
<organism evidence="2 3">
    <name type="scientific">Pleurodeles waltl</name>
    <name type="common">Iberian ribbed newt</name>
    <dbReference type="NCBI Taxonomy" id="8319"/>
    <lineage>
        <taxon>Eukaryota</taxon>
        <taxon>Metazoa</taxon>
        <taxon>Chordata</taxon>
        <taxon>Craniata</taxon>
        <taxon>Vertebrata</taxon>
        <taxon>Euteleostomi</taxon>
        <taxon>Amphibia</taxon>
        <taxon>Batrachia</taxon>
        <taxon>Caudata</taxon>
        <taxon>Salamandroidea</taxon>
        <taxon>Salamandridae</taxon>
        <taxon>Pleurodelinae</taxon>
        <taxon>Pleurodeles</taxon>
    </lineage>
</organism>
<dbReference type="AlphaFoldDB" id="A0AAV7RG90"/>
<feature type="region of interest" description="Disordered" evidence="1">
    <location>
        <begin position="118"/>
        <end position="162"/>
    </location>
</feature>
<evidence type="ECO:0000313" key="3">
    <source>
        <dbReference type="Proteomes" id="UP001066276"/>
    </source>
</evidence>
<evidence type="ECO:0000313" key="2">
    <source>
        <dbReference type="EMBL" id="KAJ1150772.1"/>
    </source>
</evidence>
<dbReference type="EMBL" id="JANPWB010000009">
    <property type="protein sequence ID" value="KAJ1150772.1"/>
    <property type="molecule type" value="Genomic_DNA"/>
</dbReference>
<keyword evidence="3" id="KW-1185">Reference proteome</keyword>
<gene>
    <name evidence="2" type="ORF">NDU88_003561</name>
</gene>
<protein>
    <submittedName>
        <fullName evidence="2">Uncharacterized protein</fullName>
    </submittedName>
</protein>
<proteinExistence type="predicted"/>
<accession>A0AAV7RG90</accession>
<comment type="caution">
    <text evidence="2">The sequence shown here is derived from an EMBL/GenBank/DDBJ whole genome shotgun (WGS) entry which is preliminary data.</text>
</comment>